<feature type="domain" description="Uracil-DNA glycosylase-like" evidence="12">
    <location>
        <begin position="37"/>
        <end position="184"/>
    </location>
</feature>
<dbReference type="InterPro" id="IPR005273">
    <property type="entry name" value="Ura-DNA_glyco_family4"/>
</dbReference>
<dbReference type="EC" id="3.2.2.27" evidence="3"/>
<organism evidence="13 14">
    <name type="scientific">Methylocaldum szegediense</name>
    <dbReference type="NCBI Taxonomy" id="73780"/>
    <lineage>
        <taxon>Bacteria</taxon>
        <taxon>Pseudomonadati</taxon>
        <taxon>Pseudomonadota</taxon>
        <taxon>Gammaproteobacteria</taxon>
        <taxon>Methylococcales</taxon>
        <taxon>Methylococcaceae</taxon>
        <taxon>Methylocaldum</taxon>
    </lineage>
</organism>
<keyword evidence="10" id="KW-0411">Iron-sulfur</keyword>
<dbReference type="PANTHER" id="PTHR33693:SF1">
    <property type="entry name" value="TYPE-4 URACIL-DNA GLYCOSYLASE"/>
    <property type="match status" value="1"/>
</dbReference>
<evidence type="ECO:0000313" key="13">
    <source>
        <dbReference type="EMBL" id="CAI8938028.1"/>
    </source>
</evidence>
<gene>
    <name evidence="13" type="ORF">MSZNOR_4182</name>
</gene>
<keyword evidence="7" id="KW-0227">DNA damage</keyword>
<comment type="catalytic activity">
    <reaction evidence="1">
        <text>Hydrolyzes single-stranded DNA or mismatched double-stranded DNA and polynucleotides, releasing free uracil.</text>
        <dbReference type="EC" id="3.2.2.27"/>
    </reaction>
</comment>
<dbReference type="PANTHER" id="PTHR33693">
    <property type="entry name" value="TYPE-5 URACIL-DNA GLYCOSYLASE"/>
    <property type="match status" value="1"/>
</dbReference>
<protein>
    <recommendedName>
        <fullName evidence="4">Type-4 uracil-DNA glycosylase</fullName>
        <ecNumber evidence="3">3.2.2.27</ecNumber>
    </recommendedName>
</protein>
<dbReference type="CDD" id="cd10030">
    <property type="entry name" value="UDG-F4_TTUDGA_SPO1dp_like"/>
    <property type="match status" value="1"/>
</dbReference>
<keyword evidence="13" id="KW-0326">Glycosidase</keyword>
<dbReference type="InterPro" id="IPR005122">
    <property type="entry name" value="Uracil-DNA_glycosylase-like"/>
</dbReference>
<dbReference type="GO" id="GO:0004844">
    <property type="term" value="F:uracil DNA N-glycosylase activity"/>
    <property type="evidence" value="ECO:0007669"/>
    <property type="project" value="UniProtKB-EC"/>
</dbReference>
<dbReference type="NCBIfam" id="TIGR00758">
    <property type="entry name" value="UDG_fam4"/>
    <property type="match status" value="1"/>
</dbReference>
<evidence type="ECO:0000256" key="10">
    <source>
        <dbReference type="ARBA" id="ARBA00023014"/>
    </source>
</evidence>
<evidence type="ECO:0000256" key="9">
    <source>
        <dbReference type="ARBA" id="ARBA00023004"/>
    </source>
</evidence>
<evidence type="ECO:0000256" key="4">
    <source>
        <dbReference type="ARBA" id="ARBA00019403"/>
    </source>
</evidence>
<dbReference type="SMART" id="SM00987">
    <property type="entry name" value="UreE_C"/>
    <property type="match status" value="1"/>
</dbReference>
<evidence type="ECO:0000256" key="2">
    <source>
        <dbReference type="ARBA" id="ARBA00006521"/>
    </source>
</evidence>
<accession>A0ABN8XAS4</accession>
<dbReference type="EMBL" id="OX458333">
    <property type="protein sequence ID" value="CAI8938028.1"/>
    <property type="molecule type" value="Genomic_DNA"/>
</dbReference>
<evidence type="ECO:0000256" key="11">
    <source>
        <dbReference type="ARBA" id="ARBA00023204"/>
    </source>
</evidence>
<dbReference type="SMART" id="SM00986">
    <property type="entry name" value="UDG"/>
    <property type="match status" value="1"/>
</dbReference>
<dbReference type="RefSeq" id="WP_051331511.1">
    <property type="nucleotide sequence ID" value="NZ_OX458333.1"/>
</dbReference>
<evidence type="ECO:0000256" key="1">
    <source>
        <dbReference type="ARBA" id="ARBA00001400"/>
    </source>
</evidence>
<proteinExistence type="inferred from homology"/>
<evidence type="ECO:0000256" key="8">
    <source>
        <dbReference type="ARBA" id="ARBA00022801"/>
    </source>
</evidence>
<evidence type="ECO:0000256" key="7">
    <source>
        <dbReference type="ARBA" id="ARBA00022763"/>
    </source>
</evidence>
<reference evidence="13 14" key="1">
    <citation type="submission" date="2023-03" db="EMBL/GenBank/DDBJ databases">
        <authorList>
            <person name="Pearce D."/>
        </authorList>
    </citation>
    <scope>NUCLEOTIDE SEQUENCE [LARGE SCALE GENOMIC DNA]</scope>
    <source>
        <strain evidence="13">Msz</strain>
    </source>
</reference>
<evidence type="ECO:0000256" key="3">
    <source>
        <dbReference type="ARBA" id="ARBA00012030"/>
    </source>
</evidence>
<dbReference type="InterPro" id="IPR051536">
    <property type="entry name" value="UDG_Type-4/5"/>
</dbReference>
<keyword evidence="14" id="KW-1185">Reference proteome</keyword>
<dbReference type="InterPro" id="IPR036895">
    <property type="entry name" value="Uracil-DNA_glycosylase-like_sf"/>
</dbReference>
<name>A0ABN8XAS4_9GAMM</name>
<keyword evidence="5" id="KW-0004">4Fe-4S</keyword>
<evidence type="ECO:0000256" key="6">
    <source>
        <dbReference type="ARBA" id="ARBA00022723"/>
    </source>
</evidence>
<dbReference type="Pfam" id="PF03167">
    <property type="entry name" value="UDG"/>
    <property type="match status" value="1"/>
</dbReference>
<keyword evidence="8 13" id="KW-0378">Hydrolase</keyword>
<comment type="similarity">
    <text evidence="2">Belongs to the uracil-DNA glycosylase (UDG) superfamily. Type 4 (UDGa) family.</text>
</comment>
<keyword evidence="6" id="KW-0479">Metal-binding</keyword>
<keyword evidence="11" id="KW-0234">DNA repair</keyword>
<keyword evidence="9" id="KW-0408">Iron</keyword>
<evidence type="ECO:0000256" key="5">
    <source>
        <dbReference type="ARBA" id="ARBA00022485"/>
    </source>
</evidence>
<evidence type="ECO:0000313" key="14">
    <source>
        <dbReference type="Proteomes" id="UP001162030"/>
    </source>
</evidence>
<evidence type="ECO:0000259" key="12">
    <source>
        <dbReference type="SMART" id="SM00986"/>
    </source>
</evidence>
<dbReference type="SUPFAM" id="SSF52141">
    <property type="entry name" value="Uracil-DNA glycosylase-like"/>
    <property type="match status" value="1"/>
</dbReference>
<dbReference type="Gene3D" id="3.40.470.10">
    <property type="entry name" value="Uracil-DNA glycosylase-like domain"/>
    <property type="match status" value="1"/>
</dbReference>
<dbReference type="Proteomes" id="UP001162030">
    <property type="component" value="Chromosome"/>
</dbReference>
<sequence length="197" mass="21913">MMKDESRTPSEQLEDLASGIRRCVSCRLHKRRRHAVPGEGPASAEIVLLGEGPGGKEDATGRPFVGPAGHYLDKLLENQGLTRERLFITNCVKCRPPENRTPRRDELKTCTSLWLEKQLELISPNLIVLLGQVATRQMLGDTATVSDLHGKLANHKGQNYFVTYHPAAALRFDWVADTIHADFETLGKLLVRPADLP</sequence>